<dbReference type="HOGENOM" id="CLU_057817_0_0_2"/>
<evidence type="ECO:0000313" key="14">
    <source>
        <dbReference type="EMBL" id="AFU60336.1"/>
    </source>
</evidence>
<dbReference type="EMBL" id="CP002408">
    <property type="protein sequence ID" value="AFU58844.1"/>
    <property type="molecule type" value="Genomic_DNA"/>
</dbReference>
<keyword evidence="15" id="KW-1185">Reference proteome</keyword>
<evidence type="ECO:0000313" key="5">
    <source>
        <dbReference type="EMBL" id="AFU57933.1"/>
    </source>
</evidence>
<dbReference type="KEGG" id="nga:Ngar_c10610"/>
<dbReference type="STRING" id="1237085.Ngar_c02580"/>
<dbReference type="EMBL" id="CP002408">
    <property type="protein sequence ID" value="AFU58003.1"/>
    <property type="molecule type" value="Genomic_DNA"/>
</dbReference>
<protein>
    <submittedName>
        <fullName evidence="10">Putative IS-4 family transposase</fullName>
    </submittedName>
</protein>
<evidence type="ECO:0000313" key="7">
    <source>
        <dbReference type="EMBL" id="AFU58003.1"/>
    </source>
</evidence>
<evidence type="ECO:0000313" key="11">
    <source>
        <dbReference type="EMBL" id="AFU58926.1"/>
    </source>
</evidence>
<dbReference type="EMBL" id="CP002408">
    <property type="protein sequence ID" value="AFU57206.1"/>
    <property type="molecule type" value="Genomic_DNA"/>
</dbReference>
<dbReference type="AlphaFoldDB" id="K0IN67"/>
<dbReference type="KEGG" id="nga:Ngar_c10350"/>
<evidence type="ECO:0000313" key="8">
    <source>
        <dbReference type="EMBL" id="AFU58051.1"/>
    </source>
</evidence>
<evidence type="ECO:0000313" key="3">
    <source>
        <dbReference type="EMBL" id="AFU57340.1"/>
    </source>
</evidence>
<dbReference type="KEGG" id="nga:Ngar_c27930"/>
<dbReference type="KEGG" id="nga:Ngar_c11090"/>
<evidence type="ECO:0000313" key="4">
    <source>
        <dbReference type="EMBL" id="AFU57665.1"/>
    </source>
</evidence>
<sequence length="405" mass="46495">MRTLPIQCGTFTQEPTDKHFLTHERVLGNAVNVLLPVFRPADFRKRRYSVVDIANSVVYACTGGTSITQACCTLASTPSRRDVQYHVSKIDISWIQSAANRLLQKRVAETLHNRAVDIAIDMTDVPYHGEPENEGDVRRGRARSGTTHFFTYASAYVMLHGRRFTLATRYIREGEALVGVVRYLLAEVQKASIVIKCLFLDKGFFTAAVMSYLNSMRIPYIIAAFPRGRKGGTLSRLTRKRRDSFVVPDCEMTDSATGEKCTFRLYAVAKYRKKRYRKKRGVQYMYYAAGLVNIPVGRMFDEYRRRFGIESSYRAMGKSRARTSSRSPALRFLYVLASLVIQNEWVYIKWQYLSKATRGRYGRRYDAEFTYFHMLLFLRLGLEQKYGAVYSVQIKNSRSVIIDGG</sequence>
<dbReference type="KEGG" id="nga:Ngar_c19940"/>
<dbReference type="EMBL" id="CP002408">
    <property type="protein sequence ID" value="AFU57977.1"/>
    <property type="molecule type" value="Genomic_DNA"/>
</dbReference>
<dbReference type="BioCyc" id="CNIT1237085:G1324-258-MONOMER"/>
<name>K0IN67_NITGG</name>
<dbReference type="KEGG" id="nga:Ngar_c11240"/>
<dbReference type="PANTHER" id="PTHR33252">
    <property type="entry name" value="THIRD ORF IN TRANSPOSON ISC1160"/>
    <property type="match status" value="1"/>
</dbReference>
<dbReference type="KEGG" id="nga:Ngar_c34210"/>
<dbReference type="EMBL" id="CP002408">
    <property type="protein sequence ID" value="AFU57269.1"/>
    <property type="molecule type" value="Genomic_DNA"/>
</dbReference>
<evidence type="ECO:0000313" key="6">
    <source>
        <dbReference type="EMBL" id="AFU57977.1"/>
    </source>
</evidence>
<gene>
    <name evidence="1" type="ordered locus">Ngar_c02580</name>
    <name evidence="2" type="ordered locus">Ngar_c03210</name>
    <name evidence="3" type="ordered locus">Ngar_c03920</name>
    <name evidence="4" type="ordered locus">Ngar_c07220</name>
    <name evidence="5" type="ordered locus">Ngar_c09910</name>
    <name evidence="6" type="ordered locus">Ngar_c10350</name>
    <name evidence="7" type="ordered locus">Ngar_c10610</name>
    <name evidence="8" type="ordered locus">Ngar_c11090</name>
    <name evidence="9" type="ordered locus">Ngar_c11240</name>
    <name evidence="10" type="ordered locus">Ngar_c19120</name>
    <name evidence="11" type="ordered locus">Ngar_c19940</name>
    <name evidence="12" type="ordered locus">Ngar_c27930</name>
    <name evidence="13" type="ordered locus">Ngar_c31220</name>
    <name evidence="14" type="ordered locus">Ngar_c34210</name>
</gene>
<dbReference type="KEGG" id="nga:Ngar_c07220"/>
<evidence type="ECO:0000313" key="13">
    <source>
        <dbReference type="EMBL" id="AFU60038.1"/>
    </source>
</evidence>
<dbReference type="EMBL" id="CP002408">
    <property type="protein sequence ID" value="AFU59714.1"/>
    <property type="molecule type" value="Genomic_DNA"/>
</dbReference>
<dbReference type="EMBL" id="CP002408">
    <property type="protein sequence ID" value="AFU57933.1"/>
    <property type="molecule type" value="Genomic_DNA"/>
</dbReference>
<dbReference type="KEGG" id="nga:Ngar_c02580"/>
<dbReference type="KEGG" id="nga:Ngar_c19120"/>
<dbReference type="PANTHER" id="PTHR33252:SF2">
    <property type="entry name" value="TRANSPOSASE IS4-LIKE DOMAIN-CONTAINING PROTEIN"/>
    <property type="match status" value="1"/>
</dbReference>
<dbReference type="Proteomes" id="UP000008037">
    <property type="component" value="Chromosome"/>
</dbReference>
<dbReference type="InParanoid" id="K0IN67"/>
<dbReference type="EMBL" id="CP002408">
    <property type="protein sequence ID" value="AFU57665.1"/>
    <property type="molecule type" value="Genomic_DNA"/>
</dbReference>
<dbReference type="EMBL" id="CP002408">
    <property type="protein sequence ID" value="AFU60336.1"/>
    <property type="molecule type" value="Genomic_DNA"/>
</dbReference>
<dbReference type="KEGG" id="nga:Ngar_c03920"/>
<evidence type="ECO:0000313" key="9">
    <source>
        <dbReference type="EMBL" id="AFU58066.1"/>
    </source>
</evidence>
<reference evidence="10 15" key="1">
    <citation type="journal article" date="2012" name="Environ. Microbiol.">
        <title>The genome of the ammonia-oxidizing Candidatus Nitrososphaera gargensis: insights into metabolic versatility and environmental adaptations.</title>
        <authorList>
            <person name="Spang A."/>
            <person name="Poehlein A."/>
            <person name="Offre P."/>
            <person name="Zumbragel S."/>
            <person name="Haider S."/>
            <person name="Rychlik N."/>
            <person name="Nowka B."/>
            <person name="Schmeisser C."/>
            <person name="Lebedeva E.V."/>
            <person name="Rattei T."/>
            <person name="Bohm C."/>
            <person name="Schmid M."/>
            <person name="Galushko A."/>
            <person name="Hatzenpichler R."/>
            <person name="Weinmaier T."/>
            <person name="Daniel R."/>
            <person name="Schleper C."/>
            <person name="Spieck E."/>
            <person name="Streit W."/>
            <person name="Wagner M."/>
        </authorList>
    </citation>
    <scope>NUCLEOTIDE SEQUENCE [LARGE SCALE GENOMIC DNA]</scope>
    <source>
        <strain evidence="10">Enrichment culture Ga9.2</strain>
        <strain evidence="15">Ga9.2</strain>
    </source>
</reference>
<dbReference type="EMBL" id="CP002408">
    <property type="protein sequence ID" value="AFU58066.1"/>
    <property type="molecule type" value="Genomic_DNA"/>
</dbReference>
<dbReference type="KEGG" id="nga:Ngar_c09910"/>
<dbReference type="KEGG" id="nga:Ngar_c03210"/>
<proteinExistence type="predicted"/>
<evidence type="ECO:0000313" key="2">
    <source>
        <dbReference type="EMBL" id="AFU57269.1"/>
    </source>
</evidence>
<evidence type="ECO:0000313" key="12">
    <source>
        <dbReference type="EMBL" id="AFU59714.1"/>
    </source>
</evidence>
<accession>K0IN67</accession>
<dbReference type="EMBL" id="CP002408">
    <property type="protein sequence ID" value="AFU57340.1"/>
    <property type="molecule type" value="Genomic_DNA"/>
</dbReference>
<evidence type="ECO:0000313" key="10">
    <source>
        <dbReference type="EMBL" id="AFU58844.1"/>
    </source>
</evidence>
<dbReference type="EMBL" id="CP002408">
    <property type="protein sequence ID" value="AFU58051.1"/>
    <property type="molecule type" value="Genomic_DNA"/>
</dbReference>
<organism evidence="10 15">
    <name type="scientific">Nitrososphaera gargensis (strain Ga9.2)</name>
    <dbReference type="NCBI Taxonomy" id="1237085"/>
    <lineage>
        <taxon>Archaea</taxon>
        <taxon>Nitrososphaerota</taxon>
        <taxon>Nitrososphaeria</taxon>
        <taxon>Nitrososphaerales</taxon>
        <taxon>Nitrososphaeraceae</taxon>
        <taxon>Nitrososphaera</taxon>
    </lineage>
</organism>
<dbReference type="EMBL" id="CP002408">
    <property type="protein sequence ID" value="AFU58926.1"/>
    <property type="molecule type" value="Genomic_DNA"/>
</dbReference>
<dbReference type="EMBL" id="CP002408">
    <property type="protein sequence ID" value="AFU60038.1"/>
    <property type="molecule type" value="Genomic_DNA"/>
</dbReference>
<dbReference type="KEGG" id="nga:Ngar_c31220"/>
<evidence type="ECO:0000313" key="15">
    <source>
        <dbReference type="Proteomes" id="UP000008037"/>
    </source>
</evidence>
<evidence type="ECO:0000313" key="1">
    <source>
        <dbReference type="EMBL" id="AFU57206.1"/>
    </source>
</evidence>